<protein>
    <submittedName>
        <fullName evidence="2">Uncharacterized protein</fullName>
    </submittedName>
</protein>
<evidence type="ECO:0000313" key="2">
    <source>
        <dbReference type="EMBL" id="ORX95737.1"/>
    </source>
</evidence>
<organism evidence="2 3">
    <name type="scientific">Basidiobolus meristosporus CBS 931.73</name>
    <dbReference type="NCBI Taxonomy" id="1314790"/>
    <lineage>
        <taxon>Eukaryota</taxon>
        <taxon>Fungi</taxon>
        <taxon>Fungi incertae sedis</taxon>
        <taxon>Zoopagomycota</taxon>
        <taxon>Entomophthoromycotina</taxon>
        <taxon>Basidiobolomycetes</taxon>
        <taxon>Basidiobolales</taxon>
        <taxon>Basidiobolaceae</taxon>
        <taxon>Basidiobolus</taxon>
    </lineage>
</organism>
<comment type="caution">
    <text evidence="2">The sequence shown here is derived from an EMBL/GenBank/DDBJ whole genome shotgun (WGS) entry which is preliminary data.</text>
</comment>
<proteinExistence type="predicted"/>
<dbReference type="Proteomes" id="UP000193498">
    <property type="component" value="Unassembled WGS sequence"/>
</dbReference>
<dbReference type="EMBL" id="MCFE01000168">
    <property type="protein sequence ID" value="ORX95737.1"/>
    <property type="molecule type" value="Genomic_DNA"/>
</dbReference>
<dbReference type="InParanoid" id="A0A1Y1YCM2"/>
<sequence>MSQKLSKKALDGLLRDLNGNPARKEVKKVKKSNKLPDTKKGLRKFKLAQLLQSKKKVTKSLANPLDELRSEKKLQEEIYKKNLEYFTSTARTSSSEKELKRQVLERMRASELPKETQKQIDSDDDDLYE</sequence>
<feature type="region of interest" description="Disordered" evidence="1">
    <location>
        <begin position="89"/>
        <end position="129"/>
    </location>
</feature>
<name>A0A1Y1YCM2_9FUNG</name>
<evidence type="ECO:0000313" key="3">
    <source>
        <dbReference type="Proteomes" id="UP000193498"/>
    </source>
</evidence>
<gene>
    <name evidence="2" type="ORF">K493DRAFT_407471</name>
</gene>
<feature type="region of interest" description="Disordered" evidence="1">
    <location>
        <begin position="1"/>
        <end position="38"/>
    </location>
</feature>
<evidence type="ECO:0000256" key="1">
    <source>
        <dbReference type="SAM" id="MobiDB-lite"/>
    </source>
</evidence>
<accession>A0A1Y1YCM2</accession>
<reference evidence="2 3" key="1">
    <citation type="submission" date="2016-07" db="EMBL/GenBank/DDBJ databases">
        <title>Pervasive Adenine N6-methylation of Active Genes in Fungi.</title>
        <authorList>
            <consortium name="DOE Joint Genome Institute"/>
            <person name="Mondo S.J."/>
            <person name="Dannebaum R.O."/>
            <person name="Kuo R.C."/>
            <person name="Labutti K."/>
            <person name="Haridas S."/>
            <person name="Kuo A."/>
            <person name="Salamov A."/>
            <person name="Ahrendt S.R."/>
            <person name="Lipzen A."/>
            <person name="Sullivan W."/>
            <person name="Andreopoulos W.B."/>
            <person name="Clum A."/>
            <person name="Lindquist E."/>
            <person name="Daum C."/>
            <person name="Ramamoorthy G.K."/>
            <person name="Gryganskyi A."/>
            <person name="Culley D."/>
            <person name="Magnuson J.K."/>
            <person name="James T.Y."/>
            <person name="O'Malley M.A."/>
            <person name="Stajich J.E."/>
            <person name="Spatafora J.W."/>
            <person name="Visel A."/>
            <person name="Grigoriev I.V."/>
        </authorList>
    </citation>
    <scope>NUCLEOTIDE SEQUENCE [LARGE SCALE GENOMIC DNA]</scope>
    <source>
        <strain evidence="2 3">CBS 931.73</strain>
    </source>
</reference>
<keyword evidence="3" id="KW-1185">Reference proteome</keyword>
<feature type="compositionally biased region" description="Basic and acidic residues" evidence="1">
    <location>
        <begin position="94"/>
        <end position="121"/>
    </location>
</feature>
<dbReference type="AlphaFoldDB" id="A0A1Y1YCM2"/>